<accession>A0ACB7T994</accession>
<dbReference type="EMBL" id="CM023490">
    <property type="protein sequence ID" value="KAH6943510.1"/>
    <property type="molecule type" value="Genomic_DNA"/>
</dbReference>
<gene>
    <name evidence="1" type="ORF">HPB50_022418</name>
</gene>
<comment type="caution">
    <text evidence="1">The sequence shown here is derived from an EMBL/GenBank/DDBJ whole genome shotgun (WGS) entry which is preliminary data.</text>
</comment>
<name>A0ACB7T994_HYAAI</name>
<evidence type="ECO:0000313" key="2">
    <source>
        <dbReference type="Proteomes" id="UP000821845"/>
    </source>
</evidence>
<reference evidence="1" key="1">
    <citation type="submission" date="2020-05" db="EMBL/GenBank/DDBJ databases">
        <title>Large-scale comparative analyses of tick genomes elucidate their genetic diversity and vector capacities.</title>
        <authorList>
            <person name="Jia N."/>
            <person name="Wang J."/>
            <person name="Shi W."/>
            <person name="Du L."/>
            <person name="Sun Y."/>
            <person name="Zhan W."/>
            <person name="Jiang J."/>
            <person name="Wang Q."/>
            <person name="Zhang B."/>
            <person name="Ji P."/>
            <person name="Sakyi L.B."/>
            <person name="Cui X."/>
            <person name="Yuan T."/>
            <person name="Jiang B."/>
            <person name="Yang W."/>
            <person name="Lam T.T.-Y."/>
            <person name="Chang Q."/>
            <person name="Ding S."/>
            <person name="Wang X."/>
            <person name="Zhu J."/>
            <person name="Ruan X."/>
            <person name="Zhao L."/>
            <person name="Wei J."/>
            <person name="Que T."/>
            <person name="Du C."/>
            <person name="Cheng J."/>
            <person name="Dai P."/>
            <person name="Han X."/>
            <person name="Huang E."/>
            <person name="Gao Y."/>
            <person name="Liu J."/>
            <person name="Shao H."/>
            <person name="Ye R."/>
            <person name="Li L."/>
            <person name="Wei W."/>
            <person name="Wang X."/>
            <person name="Wang C."/>
            <person name="Yang T."/>
            <person name="Huo Q."/>
            <person name="Li W."/>
            <person name="Guo W."/>
            <person name="Chen H."/>
            <person name="Zhou L."/>
            <person name="Ni X."/>
            <person name="Tian J."/>
            <person name="Zhou Y."/>
            <person name="Sheng Y."/>
            <person name="Liu T."/>
            <person name="Pan Y."/>
            <person name="Xia L."/>
            <person name="Li J."/>
            <person name="Zhao F."/>
            <person name="Cao W."/>
        </authorList>
    </citation>
    <scope>NUCLEOTIDE SEQUENCE</scope>
    <source>
        <strain evidence="1">Hyas-2018</strain>
    </source>
</reference>
<keyword evidence="2" id="KW-1185">Reference proteome</keyword>
<protein>
    <submittedName>
        <fullName evidence="1">Uncharacterized protein</fullName>
    </submittedName>
</protein>
<organism evidence="1 2">
    <name type="scientific">Hyalomma asiaticum</name>
    <name type="common">Tick</name>
    <dbReference type="NCBI Taxonomy" id="266040"/>
    <lineage>
        <taxon>Eukaryota</taxon>
        <taxon>Metazoa</taxon>
        <taxon>Ecdysozoa</taxon>
        <taxon>Arthropoda</taxon>
        <taxon>Chelicerata</taxon>
        <taxon>Arachnida</taxon>
        <taxon>Acari</taxon>
        <taxon>Parasitiformes</taxon>
        <taxon>Ixodida</taxon>
        <taxon>Ixodoidea</taxon>
        <taxon>Ixodidae</taxon>
        <taxon>Hyalomminae</taxon>
        <taxon>Hyalomma</taxon>
    </lineage>
</organism>
<evidence type="ECO:0000313" key="1">
    <source>
        <dbReference type="EMBL" id="KAH6943510.1"/>
    </source>
</evidence>
<dbReference type="Proteomes" id="UP000821845">
    <property type="component" value="Chromosome 10"/>
</dbReference>
<proteinExistence type="predicted"/>
<sequence length="766" mass="85962">MMEEVEMTGPSCYYNGVMPGIVTRDPELMKRVFINDFQYFTGRHAMTAVSNNLPVNAVRFSRVSGDDWRLIKNIVLPAFKTSNIKKAFAIAHECAEECLRVLDSKATGTNGCVEVFEPFCNMASDFCLQFFTGARTDVQNGNEAALALTKASRRSVGQFGATIFVLLDLIPNIPWLHKIFFSVRNFFNQLPSDETIDRMLPIINHRRANPEVSLRIASIRGVPFKPSGGLSLSATLMSYPPELITCSNTCIFLTAGVDSAASPLAFTSYLLAEHQEIQDKVRAEIQALLDKEGRLTYDNLGYLTYLGQVLSESLRMYPSLPGSIRRTCDGDYEYNGIRILKGMNVYVPTLDLHHDPTLWPEPTKFDPERFNKTNKESIHPMSYFPFGLGPRKCIASALSQMEITVTLALLVARYKLLPSGKYKDPSVRTQLFQNPRCVTLNYNADVERFGLYRWRKKTFSLFKELGIPGPEPSLIFGNLIPIWREGLGPAASRWVKEYGDIVGYYNGMMPGIITRDLELMKRVFINDFQYFTGRQTIAAVSNNISVNEVRLTRVAGDDWRHLKNIVLPAFKTSNIRKAFPLVYECAEECLRALDSKMAGSVGCVELFEPFCNMASDLGLQVFAGARTNIQRGDAAALALSKAARRSVGQFGAVTFLLLNLLPNIPRMHKILFSLRNLFIQLPSDELMDRMLPIINHRRAHPEATTGYSSYRLEKGIVTYPSPYVFGTASLSRSRASVELLCLPHDATEDTSFFPGRDPTWLPAGFD</sequence>